<evidence type="ECO:0000256" key="11">
    <source>
        <dbReference type="SAM" id="Phobius"/>
    </source>
</evidence>
<organism evidence="14 15">
    <name type="scientific">Albidovulum marisflavi</name>
    <dbReference type="NCBI Taxonomy" id="2984159"/>
    <lineage>
        <taxon>Bacteria</taxon>
        <taxon>Pseudomonadati</taxon>
        <taxon>Pseudomonadota</taxon>
        <taxon>Alphaproteobacteria</taxon>
        <taxon>Rhodobacterales</taxon>
        <taxon>Paracoccaceae</taxon>
        <taxon>Albidovulum</taxon>
    </lineage>
</organism>
<keyword evidence="6 11" id="KW-0812">Transmembrane</keyword>
<dbReference type="PANTHER" id="PTHR45436">
    <property type="entry name" value="SENSOR HISTIDINE KINASE YKOH"/>
    <property type="match status" value="1"/>
</dbReference>
<comment type="catalytic activity">
    <reaction evidence="1">
        <text>ATP + protein L-histidine = ADP + protein N-phospho-L-histidine.</text>
        <dbReference type="EC" id="2.7.13.3"/>
    </reaction>
</comment>
<dbReference type="InterPro" id="IPR003660">
    <property type="entry name" value="HAMP_dom"/>
</dbReference>
<evidence type="ECO:0000256" key="3">
    <source>
        <dbReference type="ARBA" id="ARBA00012438"/>
    </source>
</evidence>
<dbReference type="CDD" id="cd00082">
    <property type="entry name" value="HisKA"/>
    <property type="match status" value="1"/>
</dbReference>
<keyword evidence="10 11" id="KW-0472">Membrane</keyword>
<dbReference type="PROSITE" id="PS50109">
    <property type="entry name" value="HIS_KIN"/>
    <property type="match status" value="1"/>
</dbReference>
<dbReference type="InterPro" id="IPR005467">
    <property type="entry name" value="His_kinase_dom"/>
</dbReference>
<dbReference type="InterPro" id="IPR036097">
    <property type="entry name" value="HisK_dim/P_sf"/>
</dbReference>
<sequence>MNVAPMSLRRRLVLQLLGIAAVLAILLYLTVRTVANSAAEATQDGVLGAATLAIAERLQGGETGVSLDLPYEAFSILGSISDDRIFYRVDANGETLTGYADLPMPFDPEAAVEPAFYSATFRGAAVRIAATSRTVLVNRQPLLVSVAVAQTRQGQEAIAQRTANLAAAIGLGVFAFAAMLSMLTAGSVLGPINRLAEAVGRRGPHDLRAVDHPSPQELRPLVSSLNGFIARLRGALSRTETFIAEAAHHIRTPLATVRTRAEIALRTSETDAARETLRAVIRAVEESSRSATQLLDHATVVYRSDRLADGPVDLAKLLHGLTRFYGPTAELRDLTLTLSGADGPVMVQGDQLLVESALRNLIDNAIKYSPPEGEIELGLEPRGDRVAIMVKDRGRGLGGRKSSDLTRRFARGDNVGDVVGSGLGLTIVEEVADIHGGAFELTERKGGGTCAELLLPLR</sequence>
<dbReference type="Gene3D" id="6.10.340.10">
    <property type="match status" value="1"/>
</dbReference>
<gene>
    <name evidence="14" type="ORF">OEW28_01400</name>
</gene>
<dbReference type="InterPro" id="IPR050428">
    <property type="entry name" value="TCS_sensor_his_kinase"/>
</dbReference>
<keyword evidence="4" id="KW-0597">Phosphoprotein</keyword>
<reference evidence="14 15" key="1">
    <citation type="submission" date="2022-10" db="EMBL/GenBank/DDBJ databases">
        <title>Defluviimonas sp. nov., isolated from ocean surface water.</title>
        <authorList>
            <person name="He W."/>
            <person name="Wang L."/>
            <person name="Zhang D.-F."/>
        </authorList>
    </citation>
    <scope>NUCLEOTIDE SEQUENCE [LARGE SCALE GENOMIC DNA]</scope>
    <source>
        <strain evidence="14 15">WL0002</strain>
    </source>
</reference>
<evidence type="ECO:0000256" key="5">
    <source>
        <dbReference type="ARBA" id="ARBA00022679"/>
    </source>
</evidence>
<dbReference type="Proteomes" id="UP001652542">
    <property type="component" value="Unassembled WGS sequence"/>
</dbReference>
<dbReference type="GO" id="GO:0016301">
    <property type="term" value="F:kinase activity"/>
    <property type="evidence" value="ECO:0007669"/>
    <property type="project" value="UniProtKB-KW"/>
</dbReference>
<dbReference type="Pfam" id="PF02518">
    <property type="entry name" value="HATPase_c"/>
    <property type="match status" value="1"/>
</dbReference>
<evidence type="ECO:0000313" key="14">
    <source>
        <dbReference type="EMBL" id="MCV2867281.1"/>
    </source>
</evidence>
<dbReference type="Gene3D" id="1.10.287.130">
    <property type="match status" value="1"/>
</dbReference>
<evidence type="ECO:0000259" key="12">
    <source>
        <dbReference type="PROSITE" id="PS50109"/>
    </source>
</evidence>
<evidence type="ECO:0000259" key="13">
    <source>
        <dbReference type="PROSITE" id="PS50885"/>
    </source>
</evidence>
<dbReference type="EC" id="2.7.13.3" evidence="3"/>
<feature type="transmembrane region" description="Helical" evidence="11">
    <location>
        <begin position="165"/>
        <end position="192"/>
    </location>
</feature>
<feature type="domain" description="Histidine kinase" evidence="12">
    <location>
        <begin position="245"/>
        <end position="458"/>
    </location>
</feature>
<dbReference type="InterPro" id="IPR004358">
    <property type="entry name" value="Sig_transdc_His_kin-like_C"/>
</dbReference>
<protein>
    <recommendedName>
        <fullName evidence="3">histidine kinase</fullName>
        <ecNumber evidence="3">2.7.13.3</ecNumber>
    </recommendedName>
</protein>
<proteinExistence type="predicted"/>
<dbReference type="SMART" id="SM00387">
    <property type="entry name" value="HATPase_c"/>
    <property type="match status" value="1"/>
</dbReference>
<evidence type="ECO:0000256" key="8">
    <source>
        <dbReference type="ARBA" id="ARBA00022989"/>
    </source>
</evidence>
<dbReference type="EMBL" id="JAOWKY010000001">
    <property type="protein sequence ID" value="MCV2867281.1"/>
    <property type="molecule type" value="Genomic_DNA"/>
</dbReference>
<dbReference type="SUPFAM" id="SSF47384">
    <property type="entry name" value="Homodimeric domain of signal transducing histidine kinase"/>
    <property type="match status" value="1"/>
</dbReference>
<keyword evidence="7 14" id="KW-0418">Kinase</keyword>
<evidence type="ECO:0000256" key="1">
    <source>
        <dbReference type="ARBA" id="ARBA00000085"/>
    </source>
</evidence>
<dbReference type="InterPro" id="IPR003594">
    <property type="entry name" value="HATPase_dom"/>
</dbReference>
<name>A0ABT2Z849_9RHOB</name>
<comment type="caution">
    <text evidence="14">The sequence shown here is derived from an EMBL/GenBank/DDBJ whole genome shotgun (WGS) entry which is preliminary data.</text>
</comment>
<evidence type="ECO:0000313" key="15">
    <source>
        <dbReference type="Proteomes" id="UP001652542"/>
    </source>
</evidence>
<dbReference type="Gene3D" id="3.30.565.10">
    <property type="entry name" value="Histidine kinase-like ATPase, C-terminal domain"/>
    <property type="match status" value="1"/>
</dbReference>
<keyword evidence="9" id="KW-0902">Two-component regulatory system</keyword>
<dbReference type="SUPFAM" id="SSF55874">
    <property type="entry name" value="ATPase domain of HSP90 chaperone/DNA topoisomerase II/histidine kinase"/>
    <property type="match status" value="1"/>
</dbReference>
<feature type="domain" description="HAMP" evidence="13">
    <location>
        <begin position="186"/>
        <end position="237"/>
    </location>
</feature>
<dbReference type="InterPro" id="IPR013727">
    <property type="entry name" value="2CSK_N"/>
</dbReference>
<evidence type="ECO:0000256" key="2">
    <source>
        <dbReference type="ARBA" id="ARBA00004370"/>
    </source>
</evidence>
<dbReference type="Pfam" id="PF08521">
    <property type="entry name" value="2CSK_N"/>
    <property type="match status" value="1"/>
</dbReference>
<keyword evidence="8 11" id="KW-1133">Transmembrane helix</keyword>
<evidence type="ECO:0000256" key="7">
    <source>
        <dbReference type="ARBA" id="ARBA00022777"/>
    </source>
</evidence>
<keyword evidence="15" id="KW-1185">Reference proteome</keyword>
<comment type="subcellular location">
    <subcellularLocation>
        <location evidence="2">Membrane</location>
    </subcellularLocation>
</comment>
<dbReference type="PANTHER" id="PTHR45436:SF1">
    <property type="entry name" value="SENSOR PROTEIN QSEC"/>
    <property type="match status" value="1"/>
</dbReference>
<dbReference type="Pfam" id="PF00672">
    <property type="entry name" value="HAMP"/>
    <property type="match status" value="1"/>
</dbReference>
<dbReference type="SMART" id="SM00388">
    <property type="entry name" value="HisKA"/>
    <property type="match status" value="1"/>
</dbReference>
<feature type="transmembrane region" description="Helical" evidence="11">
    <location>
        <begin position="12"/>
        <end position="31"/>
    </location>
</feature>
<dbReference type="PRINTS" id="PR00344">
    <property type="entry name" value="BCTRLSENSOR"/>
</dbReference>
<evidence type="ECO:0000256" key="10">
    <source>
        <dbReference type="ARBA" id="ARBA00023136"/>
    </source>
</evidence>
<dbReference type="InterPro" id="IPR036890">
    <property type="entry name" value="HATPase_C_sf"/>
</dbReference>
<dbReference type="Pfam" id="PF00512">
    <property type="entry name" value="HisKA"/>
    <property type="match status" value="1"/>
</dbReference>
<dbReference type="CDD" id="cd00075">
    <property type="entry name" value="HATPase"/>
    <property type="match status" value="1"/>
</dbReference>
<keyword evidence="5" id="KW-0808">Transferase</keyword>
<accession>A0ABT2Z849</accession>
<dbReference type="InterPro" id="IPR003661">
    <property type="entry name" value="HisK_dim/P_dom"/>
</dbReference>
<evidence type="ECO:0000256" key="6">
    <source>
        <dbReference type="ARBA" id="ARBA00022692"/>
    </source>
</evidence>
<evidence type="ECO:0000256" key="9">
    <source>
        <dbReference type="ARBA" id="ARBA00023012"/>
    </source>
</evidence>
<evidence type="ECO:0000256" key="4">
    <source>
        <dbReference type="ARBA" id="ARBA00022553"/>
    </source>
</evidence>
<dbReference type="PROSITE" id="PS50885">
    <property type="entry name" value="HAMP"/>
    <property type="match status" value="1"/>
</dbReference>